<dbReference type="PANTHER" id="PTHR43205:SF42">
    <property type="entry name" value="ALCOHOL DEHYDROGENASE, ZINC-CONTAINING (AFU_ORTHOLOGUE AFUA_7G04530)"/>
    <property type="match status" value="1"/>
</dbReference>
<dbReference type="Gene3D" id="3.40.50.720">
    <property type="entry name" value="NAD(P)-binding Rossmann-like Domain"/>
    <property type="match status" value="1"/>
</dbReference>
<gene>
    <name evidence="3" type="ORF">SAMN04488518_10389</name>
</gene>
<name>A0A1I3XQ99_9HYPH</name>
<dbReference type="Pfam" id="PF16884">
    <property type="entry name" value="ADH_N_2"/>
    <property type="match status" value="1"/>
</dbReference>
<dbReference type="InterPro" id="IPR020843">
    <property type="entry name" value="ER"/>
</dbReference>
<dbReference type="PANTHER" id="PTHR43205">
    <property type="entry name" value="PROSTAGLANDIN REDUCTASE"/>
    <property type="match status" value="1"/>
</dbReference>
<dbReference type="SMART" id="SM00829">
    <property type="entry name" value="PKS_ER"/>
    <property type="match status" value="1"/>
</dbReference>
<dbReference type="Pfam" id="PF00107">
    <property type="entry name" value="ADH_zinc_N"/>
    <property type="match status" value="1"/>
</dbReference>
<evidence type="ECO:0000313" key="3">
    <source>
        <dbReference type="EMBL" id="SFK21827.1"/>
    </source>
</evidence>
<protein>
    <recommendedName>
        <fullName evidence="2">Enoyl reductase (ER) domain-containing protein</fullName>
    </recommendedName>
</protein>
<dbReference type="InterPro" id="IPR011032">
    <property type="entry name" value="GroES-like_sf"/>
</dbReference>
<organism evidence="3 4">
    <name type="scientific">Pseudovibrio ascidiaceicola</name>
    <dbReference type="NCBI Taxonomy" id="285279"/>
    <lineage>
        <taxon>Bacteria</taxon>
        <taxon>Pseudomonadati</taxon>
        <taxon>Pseudomonadota</taxon>
        <taxon>Alphaproteobacteria</taxon>
        <taxon>Hyphomicrobiales</taxon>
        <taxon>Stappiaceae</taxon>
        <taxon>Pseudovibrio</taxon>
    </lineage>
</organism>
<sequence length="336" mass="36786">MRENDMNNTRVTLASRPNGMIKPTDFNVLQEDLPDLKDGEVLVKQVYMSLDPAMRGWLDDDEGSYMPPVRIGETMRSFGVGIVEASNNPSFAVGTRVNGMFGWSEYYVTTGEDLVPLPDDLPLEHFMGLLGLPGATAYHGFMELIDTPKAGETLLVSGAAGSVGSLVGQIAKAEGLKVIGVTGSDEKKDWLLNELGFDAVINYKTENLEEMIAKYAPDGIDRHFENVGGKILEVALDNMKIGGKITLCGLISIYNDTEPSVGPHLVRAIARRLTLKGLVIIDQQHRFGEIFEKLSAYAQKGQIKYRLDIVDGLKQAPEAINKLFDGSNQGKLVIRI</sequence>
<evidence type="ECO:0000256" key="1">
    <source>
        <dbReference type="ARBA" id="ARBA00023002"/>
    </source>
</evidence>
<evidence type="ECO:0000313" key="4">
    <source>
        <dbReference type="Proteomes" id="UP000199598"/>
    </source>
</evidence>
<dbReference type="Gene3D" id="3.90.180.10">
    <property type="entry name" value="Medium-chain alcohol dehydrogenases, catalytic domain"/>
    <property type="match status" value="1"/>
</dbReference>
<dbReference type="EMBL" id="FOSK01000003">
    <property type="protein sequence ID" value="SFK21827.1"/>
    <property type="molecule type" value="Genomic_DNA"/>
</dbReference>
<dbReference type="InterPro" id="IPR041694">
    <property type="entry name" value="ADH_N_2"/>
</dbReference>
<keyword evidence="1" id="KW-0560">Oxidoreductase</keyword>
<dbReference type="SUPFAM" id="SSF50129">
    <property type="entry name" value="GroES-like"/>
    <property type="match status" value="1"/>
</dbReference>
<dbReference type="SUPFAM" id="SSF51735">
    <property type="entry name" value="NAD(P)-binding Rossmann-fold domains"/>
    <property type="match status" value="1"/>
</dbReference>
<comment type="caution">
    <text evidence="3">The sequence shown here is derived from an EMBL/GenBank/DDBJ whole genome shotgun (WGS) entry which is preliminary data.</text>
</comment>
<feature type="domain" description="Enoyl reductase (ER)" evidence="2">
    <location>
        <begin position="19"/>
        <end position="334"/>
    </location>
</feature>
<dbReference type="Proteomes" id="UP000199598">
    <property type="component" value="Unassembled WGS sequence"/>
</dbReference>
<keyword evidence="4" id="KW-1185">Reference proteome</keyword>
<dbReference type="InterPro" id="IPR045010">
    <property type="entry name" value="MDR_fam"/>
</dbReference>
<proteinExistence type="predicted"/>
<dbReference type="CDD" id="cd05288">
    <property type="entry name" value="PGDH"/>
    <property type="match status" value="1"/>
</dbReference>
<dbReference type="InterPro" id="IPR036291">
    <property type="entry name" value="NAD(P)-bd_dom_sf"/>
</dbReference>
<accession>A0A1I3XQ99</accession>
<dbReference type="InterPro" id="IPR013149">
    <property type="entry name" value="ADH-like_C"/>
</dbReference>
<evidence type="ECO:0000259" key="2">
    <source>
        <dbReference type="SMART" id="SM00829"/>
    </source>
</evidence>
<reference evidence="3 4" key="1">
    <citation type="submission" date="2016-10" db="EMBL/GenBank/DDBJ databases">
        <authorList>
            <person name="Varghese N."/>
            <person name="Submissions S."/>
        </authorList>
    </citation>
    <scope>NUCLEOTIDE SEQUENCE [LARGE SCALE GENOMIC DNA]</scope>
    <source>
        <strain evidence="3 4">DSM 16392</strain>
    </source>
</reference>